<dbReference type="InterPro" id="IPR036206">
    <property type="entry name" value="ThiamineP_synth_sf"/>
</dbReference>
<evidence type="ECO:0000256" key="2">
    <source>
        <dbReference type="ARBA" id="ARBA00001946"/>
    </source>
</evidence>
<sequence length="531" mass="55832">MKDKIDYSLYLVTDNTPAILRGRDLVSVVRAAVEGGVTIVQLRDKTSDTATLVKTAKQLYEVTREYNVPLLVNDRVDVALAAGVDGVHIGQDDMDLTTARALLGDDKIIGVTANSVEEAIRAAKDGADYLGLGTIFSTATKENTKSIIGTAGLRQILLALSEQEDIANIKTVCIGGINASNCQRVVYQSVAGFKSVDGIAVVSAVIGAEDPKAAAEELRELVWSPAAFDVQQRPLYYGTHDELQERVPQVVAAVAAANPLCHNMTNLVVQNFAANVALCVGASPIMSNNGLEAPDLARLGGSLVVNMGTVTPEGVSNYAYALRAYNAVGGPVVLDPVGAGATQQRREAVKSLLAAGYFDVIKGNENEVNTVFAVNSPGGQLPQQRGVDSGASNSSLEEKAKVVEELARREKNIVVMTGAVDVLSDGSTTLAIRNGHEYLGAITGSGCTLGTTIAAFLAAAKGEKLVAALAAVLMYEIAAERAAAREDVKGPGTFVPAFLDELYRIKKETAEGDSVWLEAAKVEKIETGDID</sequence>
<dbReference type="NCBIfam" id="TIGR00694">
    <property type="entry name" value="thiM"/>
    <property type="match status" value="1"/>
</dbReference>
<keyword evidence="17" id="KW-1185">Reference proteome</keyword>
<evidence type="ECO:0000256" key="4">
    <source>
        <dbReference type="ARBA" id="ARBA00005165"/>
    </source>
</evidence>
<dbReference type="HAMAP" id="MF_00097">
    <property type="entry name" value="TMP_synthase"/>
    <property type="match status" value="1"/>
</dbReference>
<comment type="catalytic activity">
    <reaction evidence="12">
        <text>4-methyl-5-(2-phosphooxyethyl)-thiazole + 4-amino-2-methyl-5-(diphosphooxymethyl)pyrimidine + H(+) = thiamine phosphate + diphosphate</text>
        <dbReference type="Rhea" id="RHEA:22328"/>
        <dbReference type="ChEBI" id="CHEBI:15378"/>
        <dbReference type="ChEBI" id="CHEBI:33019"/>
        <dbReference type="ChEBI" id="CHEBI:37575"/>
        <dbReference type="ChEBI" id="CHEBI:57841"/>
        <dbReference type="ChEBI" id="CHEBI:58296"/>
        <dbReference type="EC" id="2.5.1.3"/>
    </reaction>
</comment>
<evidence type="ECO:0000256" key="12">
    <source>
        <dbReference type="ARBA" id="ARBA00047334"/>
    </source>
</evidence>
<comment type="cofactor">
    <cofactor evidence="2">
        <name>Mg(2+)</name>
        <dbReference type="ChEBI" id="CHEBI:18420"/>
    </cofactor>
</comment>
<evidence type="ECO:0000256" key="5">
    <source>
        <dbReference type="ARBA" id="ARBA00022679"/>
    </source>
</evidence>
<dbReference type="InterPro" id="IPR022998">
    <property type="entry name" value="ThiamineP_synth_TenI"/>
</dbReference>
<keyword evidence="10" id="KW-0460">Magnesium</keyword>
<proteinExistence type="inferred from homology"/>
<dbReference type="SUPFAM" id="SSF53613">
    <property type="entry name" value="Ribokinase-like"/>
    <property type="match status" value="1"/>
</dbReference>
<dbReference type="CDD" id="cd01170">
    <property type="entry name" value="THZ_kinase"/>
    <property type="match status" value="1"/>
</dbReference>
<evidence type="ECO:0000256" key="9">
    <source>
        <dbReference type="ARBA" id="ARBA00022840"/>
    </source>
</evidence>
<reference evidence="16 17" key="1">
    <citation type="journal article" date="2021" name="Nat. Commun.">
        <title>Genetic determinants of endophytism in the Arabidopsis root mycobiome.</title>
        <authorList>
            <person name="Mesny F."/>
            <person name="Miyauchi S."/>
            <person name="Thiergart T."/>
            <person name="Pickel B."/>
            <person name="Atanasova L."/>
            <person name="Karlsson M."/>
            <person name="Huettel B."/>
            <person name="Barry K.W."/>
            <person name="Haridas S."/>
            <person name="Chen C."/>
            <person name="Bauer D."/>
            <person name="Andreopoulos W."/>
            <person name="Pangilinan J."/>
            <person name="LaButti K."/>
            <person name="Riley R."/>
            <person name="Lipzen A."/>
            <person name="Clum A."/>
            <person name="Drula E."/>
            <person name="Henrissat B."/>
            <person name="Kohler A."/>
            <person name="Grigoriev I.V."/>
            <person name="Martin F.M."/>
            <person name="Hacquard S."/>
        </authorList>
    </citation>
    <scope>NUCLEOTIDE SEQUENCE [LARGE SCALE GENOMIC DNA]</scope>
    <source>
        <strain evidence="16 17">MPI-SDFR-AT-0080</strain>
    </source>
</reference>
<dbReference type="GO" id="GO:0016301">
    <property type="term" value="F:kinase activity"/>
    <property type="evidence" value="ECO:0007669"/>
    <property type="project" value="UniProtKB-KW"/>
</dbReference>
<evidence type="ECO:0000256" key="1">
    <source>
        <dbReference type="ARBA" id="ARBA00001771"/>
    </source>
</evidence>
<feature type="domain" description="Thiamine phosphate synthase/TenI" evidence="15">
    <location>
        <begin position="9"/>
        <end position="205"/>
    </location>
</feature>
<keyword evidence="8 16" id="KW-0418">Kinase</keyword>
<evidence type="ECO:0000313" key="16">
    <source>
        <dbReference type="EMBL" id="KAH7061160.1"/>
    </source>
</evidence>
<evidence type="ECO:0000256" key="6">
    <source>
        <dbReference type="ARBA" id="ARBA00022723"/>
    </source>
</evidence>
<dbReference type="InterPro" id="IPR000417">
    <property type="entry name" value="Hyethyz_kinase"/>
</dbReference>
<evidence type="ECO:0000256" key="13">
    <source>
        <dbReference type="ARBA" id="ARBA00047851"/>
    </source>
</evidence>
<protein>
    <submittedName>
        <fullName evidence="16">Hydroxyethylthiazole kinase family-domain-containing protein</fullName>
    </submittedName>
</protein>
<dbReference type="PANTHER" id="PTHR20857">
    <property type="entry name" value="THIAMINE-PHOSPHATE PYROPHOSPHORYLASE"/>
    <property type="match status" value="1"/>
</dbReference>
<dbReference type="Pfam" id="PF02581">
    <property type="entry name" value="TMP-TENI"/>
    <property type="match status" value="1"/>
</dbReference>
<keyword evidence="9" id="KW-0067">ATP-binding</keyword>
<evidence type="ECO:0000256" key="11">
    <source>
        <dbReference type="ARBA" id="ARBA00022977"/>
    </source>
</evidence>
<dbReference type="PANTHER" id="PTHR20857:SF23">
    <property type="entry name" value="THIAMINE BIOSYNTHETIC BIFUNCTIONAL ENZYME"/>
    <property type="match status" value="1"/>
</dbReference>
<comment type="catalytic activity">
    <reaction evidence="14">
        <text>2-[(2R,5Z)-2-carboxy-4-methylthiazol-5(2H)-ylidene]ethyl phosphate + 4-amino-2-methyl-5-(diphosphooxymethyl)pyrimidine + 2 H(+) = thiamine phosphate + CO2 + diphosphate</text>
        <dbReference type="Rhea" id="RHEA:47844"/>
        <dbReference type="ChEBI" id="CHEBI:15378"/>
        <dbReference type="ChEBI" id="CHEBI:16526"/>
        <dbReference type="ChEBI" id="CHEBI:33019"/>
        <dbReference type="ChEBI" id="CHEBI:37575"/>
        <dbReference type="ChEBI" id="CHEBI:57841"/>
        <dbReference type="ChEBI" id="CHEBI:62899"/>
        <dbReference type="EC" id="2.5.1.3"/>
    </reaction>
</comment>
<dbReference type="NCBIfam" id="NF006830">
    <property type="entry name" value="PRK09355.1"/>
    <property type="match status" value="1"/>
</dbReference>
<evidence type="ECO:0000256" key="14">
    <source>
        <dbReference type="ARBA" id="ARBA00047883"/>
    </source>
</evidence>
<dbReference type="Proteomes" id="UP000774617">
    <property type="component" value="Unassembled WGS sequence"/>
</dbReference>
<gene>
    <name evidence="16" type="ORF">B0J12DRAFT_592298</name>
</gene>
<name>A0ABQ8GNV0_9PEZI</name>
<dbReference type="Pfam" id="PF02110">
    <property type="entry name" value="HK"/>
    <property type="match status" value="1"/>
</dbReference>
<dbReference type="InterPro" id="IPR029056">
    <property type="entry name" value="Ribokinase-like"/>
</dbReference>
<dbReference type="InterPro" id="IPR013785">
    <property type="entry name" value="Aldolase_TIM"/>
</dbReference>
<dbReference type="CDD" id="cd00564">
    <property type="entry name" value="TMP_TenI"/>
    <property type="match status" value="1"/>
</dbReference>
<dbReference type="PRINTS" id="PR01099">
    <property type="entry name" value="HYETHTZKNASE"/>
</dbReference>
<dbReference type="Gene3D" id="3.40.1190.20">
    <property type="match status" value="1"/>
</dbReference>
<comment type="caution">
    <text evidence="16">The sequence shown here is derived from an EMBL/GenBank/DDBJ whole genome shotgun (WGS) entry which is preliminary data.</text>
</comment>
<comment type="pathway">
    <text evidence="3">Cofactor biosynthesis; thiamine diphosphate biosynthesis; 4-methyl-5-(2-phosphoethyl)-thiazole from 5-(2-hydroxyethyl)-4-methylthiazole: step 1/1.</text>
</comment>
<keyword evidence="6" id="KW-0479">Metal-binding</keyword>
<comment type="catalytic activity">
    <reaction evidence="1">
        <text>5-(2-hydroxyethyl)-4-methylthiazole + ATP = 4-methyl-5-(2-phosphooxyethyl)-thiazole + ADP + H(+)</text>
        <dbReference type="Rhea" id="RHEA:24212"/>
        <dbReference type="ChEBI" id="CHEBI:15378"/>
        <dbReference type="ChEBI" id="CHEBI:17957"/>
        <dbReference type="ChEBI" id="CHEBI:30616"/>
        <dbReference type="ChEBI" id="CHEBI:58296"/>
        <dbReference type="ChEBI" id="CHEBI:456216"/>
        <dbReference type="EC" id="2.7.1.50"/>
    </reaction>
</comment>
<evidence type="ECO:0000256" key="7">
    <source>
        <dbReference type="ARBA" id="ARBA00022741"/>
    </source>
</evidence>
<comment type="catalytic activity">
    <reaction evidence="13">
        <text>2-(2-carboxy-4-methylthiazol-5-yl)ethyl phosphate + 4-amino-2-methyl-5-(diphosphooxymethyl)pyrimidine + 2 H(+) = thiamine phosphate + CO2 + diphosphate</text>
        <dbReference type="Rhea" id="RHEA:47848"/>
        <dbReference type="ChEBI" id="CHEBI:15378"/>
        <dbReference type="ChEBI" id="CHEBI:16526"/>
        <dbReference type="ChEBI" id="CHEBI:33019"/>
        <dbReference type="ChEBI" id="CHEBI:37575"/>
        <dbReference type="ChEBI" id="CHEBI:57841"/>
        <dbReference type="ChEBI" id="CHEBI:62890"/>
        <dbReference type="EC" id="2.5.1.3"/>
    </reaction>
</comment>
<dbReference type="EMBL" id="JAGTJR010000004">
    <property type="protein sequence ID" value="KAH7061160.1"/>
    <property type="molecule type" value="Genomic_DNA"/>
</dbReference>
<dbReference type="SUPFAM" id="SSF51391">
    <property type="entry name" value="Thiamin phosphate synthase"/>
    <property type="match status" value="1"/>
</dbReference>
<dbReference type="InterPro" id="IPR034291">
    <property type="entry name" value="TMP_synthase"/>
</dbReference>
<organism evidence="16 17">
    <name type="scientific">Macrophomina phaseolina</name>
    <dbReference type="NCBI Taxonomy" id="35725"/>
    <lineage>
        <taxon>Eukaryota</taxon>
        <taxon>Fungi</taxon>
        <taxon>Dikarya</taxon>
        <taxon>Ascomycota</taxon>
        <taxon>Pezizomycotina</taxon>
        <taxon>Dothideomycetes</taxon>
        <taxon>Dothideomycetes incertae sedis</taxon>
        <taxon>Botryosphaeriales</taxon>
        <taxon>Botryosphaeriaceae</taxon>
        <taxon>Macrophomina</taxon>
    </lineage>
</organism>
<comment type="pathway">
    <text evidence="4">Cofactor biosynthesis; thiamine diphosphate biosynthesis; thiamine phosphate from 4-amino-2-methyl-5-diphosphomethylpyrimidine and 4-methyl-5-(2-phosphoethyl)-thiazole: step 1/1.</text>
</comment>
<evidence type="ECO:0000256" key="8">
    <source>
        <dbReference type="ARBA" id="ARBA00022777"/>
    </source>
</evidence>
<dbReference type="HAMAP" id="MF_00228">
    <property type="entry name" value="Thz_kinase"/>
    <property type="match status" value="1"/>
</dbReference>
<keyword evidence="5" id="KW-0808">Transferase</keyword>
<accession>A0ABQ8GNV0</accession>
<evidence type="ECO:0000313" key="17">
    <source>
        <dbReference type="Proteomes" id="UP000774617"/>
    </source>
</evidence>
<keyword evidence="11" id="KW-0784">Thiamine biosynthesis</keyword>
<dbReference type="Gene3D" id="3.20.20.70">
    <property type="entry name" value="Aldolase class I"/>
    <property type="match status" value="1"/>
</dbReference>
<evidence type="ECO:0000259" key="15">
    <source>
        <dbReference type="Pfam" id="PF02581"/>
    </source>
</evidence>
<evidence type="ECO:0000256" key="3">
    <source>
        <dbReference type="ARBA" id="ARBA00004868"/>
    </source>
</evidence>
<dbReference type="NCBIfam" id="TIGR00693">
    <property type="entry name" value="thiE"/>
    <property type="match status" value="1"/>
</dbReference>
<keyword evidence="7" id="KW-0547">Nucleotide-binding</keyword>
<evidence type="ECO:0000256" key="10">
    <source>
        <dbReference type="ARBA" id="ARBA00022842"/>
    </source>
</evidence>